<evidence type="ECO:0000256" key="1">
    <source>
        <dbReference type="SAM" id="Phobius"/>
    </source>
</evidence>
<proteinExistence type="predicted"/>
<dbReference type="AlphaFoldDB" id="A0A942ECR9"/>
<keyword evidence="1" id="KW-0472">Membrane</keyword>
<name>A0A942ECR9_9HYPH</name>
<dbReference type="Proteomes" id="UP000678281">
    <property type="component" value="Unassembled WGS sequence"/>
</dbReference>
<gene>
    <name evidence="3" type="ORF">KD146_15210</name>
</gene>
<reference evidence="3" key="1">
    <citation type="submission" date="2021-04" db="EMBL/GenBank/DDBJ databases">
        <title>Devosia litorisediminis sp. nov., isolated from a sand dune.</title>
        <authorList>
            <person name="Park S."/>
            <person name="Yoon J.-H."/>
        </authorList>
    </citation>
    <scope>NUCLEOTIDE SEQUENCE</scope>
    <source>
        <strain evidence="3">BSSL-BM10</strain>
    </source>
</reference>
<feature type="transmembrane region" description="Helical" evidence="1">
    <location>
        <begin position="28"/>
        <end position="46"/>
    </location>
</feature>
<keyword evidence="1" id="KW-1133">Transmembrane helix</keyword>
<protein>
    <submittedName>
        <fullName evidence="3">YrhK family protein</fullName>
    </submittedName>
</protein>
<evidence type="ECO:0000313" key="4">
    <source>
        <dbReference type="Proteomes" id="UP000678281"/>
    </source>
</evidence>
<dbReference type="Pfam" id="PF14145">
    <property type="entry name" value="YrhK"/>
    <property type="match status" value="1"/>
</dbReference>
<accession>A0A942ECR9</accession>
<evidence type="ECO:0000259" key="2">
    <source>
        <dbReference type="Pfam" id="PF14145"/>
    </source>
</evidence>
<organism evidence="3 4">
    <name type="scientific">Devosia litorisediminis</name>
    <dbReference type="NCBI Taxonomy" id="2829817"/>
    <lineage>
        <taxon>Bacteria</taxon>
        <taxon>Pseudomonadati</taxon>
        <taxon>Pseudomonadota</taxon>
        <taxon>Alphaproteobacteria</taxon>
        <taxon>Hyphomicrobiales</taxon>
        <taxon>Devosiaceae</taxon>
        <taxon>Devosia</taxon>
    </lineage>
</organism>
<keyword evidence="1" id="KW-0812">Transmembrane</keyword>
<feature type="transmembrane region" description="Helical" evidence="1">
    <location>
        <begin position="52"/>
        <end position="70"/>
    </location>
</feature>
<keyword evidence="4" id="KW-1185">Reference proteome</keyword>
<feature type="domain" description="YrhK" evidence="2">
    <location>
        <begin position="21"/>
        <end position="73"/>
    </location>
</feature>
<dbReference type="InterPro" id="IPR025424">
    <property type="entry name" value="YrhK_domain"/>
</dbReference>
<evidence type="ECO:0000313" key="3">
    <source>
        <dbReference type="EMBL" id="MBS3850049.1"/>
    </source>
</evidence>
<dbReference type="EMBL" id="JAGXTP010000003">
    <property type="protein sequence ID" value="MBS3850049.1"/>
    <property type="molecule type" value="Genomic_DNA"/>
</dbReference>
<dbReference type="RefSeq" id="WP_212659691.1">
    <property type="nucleotide sequence ID" value="NZ_JAGXTP010000003.1"/>
</dbReference>
<sequence>MKLFDHRLRTASAQHAAAVRHYELARTLVEFLAAIAFIVGSVLFFYSSLLFAGTWLFLIGSILFAVRPSIRLMLELHLMRLPVPAEFQPLGMTQQSASDSASAR</sequence>
<comment type="caution">
    <text evidence="3">The sequence shown here is derived from an EMBL/GenBank/DDBJ whole genome shotgun (WGS) entry which is preliminary data.</text>
</comment>